<name>A0A3P3U6M6_9BACL</name>
<dbReference type="EMBL" id="RRCN01000001">
    <property type="protein sequence ID" value="RRJ65925.1"/>
    <property type="molecule type" value="Genomic_DNA"/>
</dbReference>
<keyword evidence="3" id="KW-0808">Transferase</keyword>
<dbReference type="GO" id="GO:0008168">
    <property type="term" value="F:methyltransferase activity"/>
    <property type="evidence" value="ECO:0007669"/>
    <property type="project" value="UniProtKB-KW"/>
</dbReference>
<reference evidence="3 4" key="1">
    <citation type="submission" date="2018-11" db="EMBL/GenBank/DDBJ databases">
        <title>Genome sequencing of Paenibacillus sp. KCOM 3021 (= ChDC PVNT-B20).</title>
        <authorList>
            <person name="Kook J.-K."/>
            <person name="Park S.-N."/>
            <person name="Lim Y.K."/>
        </authorList>
    </citation>
    <scope>NUCLEOTIDE SEQUENCE [LARGE SCALE GENOMIC DNA]</scope>
    <source>
        <strain evidence="3 4">KCOM 3021</strain>
    </source>
</reference>
<comment type="caution">
    <text evidence="3">The sequence shown here is derived from an EMBL/GenBank/DDBJ whole genome shotgun (WGS) entry which is preliminary data.</text>
</comment>
<proteinExistence type="predicted"/>
<dbReference type="PANTHER" id="PTHR37524:SF2">
    <property type="entry name" value="RIBOSOMAL RNA METHYLTRANSFERASE FTSJ DOMAIN-CONTAINING PROTEIN"/>
    <property type="match status" value="1"/>
</dbReference>
<organism evidence="3 4">
    <name type="scientific">Paenibacillus oralis</name>
    <dbReference type="NCBI Taxonomy" id="2490856"/>
    <lineage>
        <taxon>Bacteria</taxon>
        <taxon>Bacillati</taxon>
        <taxon>Bacillota</taxon>
        <taxon>Bacilli</taxon>
        <taxon>Bacillales</taxon>
        <taxon>Paenibacillaceae</taxon>
        <taxon>Paenibacillus</taxon>
    </lineage>
</organism>
<protein>
    <submittedName>
        <fullName evidence="3">Methyltransferase domain-containing protein</fullName>
    </submittedName>
</protein>
<dbReference type="CDD" id="cd02440">
    <property type="entry name" value="AdoMet_MTases"/>
    <property type="match status" value="1"/>
</dbReference>
<dbReference type="Pfam" id="PF01728">
    <property type="entry name" value="FtsJ"/>
    <property type="match status" value="1"/>
</dbReference>
<gene>
    <name evidence="3" type="ORF">EHV15_25630</name>
</gene>
<evidence type="ECO:0000313" key="4">
    <source>
        <dbReference type="Proteomes" id="UP000267017"/>
    </source>
</evidence>
<evidence type="ECO:0000313" key="3">
    <source>
        <dbReference type="EMBL" id="RRJ65925.1"/>
    </source>
</evidence>
<keyword evidence="4" id="KW-1185">Reference proteome</keyword>
<dbReference type="OrthoDB" id="154490at2"/>
<dbReference type="Gene3D" id="3.40.50.150">
    <property type="entry name" value="Vaccinia Virus protein VP39"/>
    <property type="match status" value="1"/>
</dbReference>
<keyword evidence="3" id="KW-0489">Methyltransferase</keyword>
<sequence length="459" mass="51585">MIHLYMDDFRRCPQGFTLARTVDECLELLRLTEVDILSLDYDMGPGEKNGTDMAAALVREGLFPREIYLHTSSISGRKSMYEILYPNKPEHVLLHNGPIPFERLDEIARHCQVPPQSKWICTANHGFAPYAQEELRRTFGSVKSTMLIPGEVFAATLQKAVEEVAEQLAAAPPVFLRHAFLVDWEWCPGEQADADRNGWLPALRKFLLGDFRLPGARVAVQTRKSEDALWSGTAGEMKDALLSELKDLAGTEFVVRDADWVISVFAGSDRVYAGVARPEDNLSDWNGGAIRFRKEEGQISRAKFKLLEAEATFDIPFASFREALDIGAAPGGWTSFLLERGLNVTAVDTAKLHPSLLSSPKLTFLQRNADSVKFKEHQFDLLVCDMSWSPKLTAKLVTNLLYSLVPGGTALVTVKLMHKKPMALIQEVIGMFQEARLQVQRAKQLFHNRDEITLYMIKY</sequence>
<dbReference type="SUPFAM" id="SSF53335">
    <property type="entry name" value="S-adenosyl-L-methionine-dependent methyltransferases"/>
    <property type="match status" value="1"/>
</dbReference>
<dbReference type="AlphaFoldDB" id="A0A3P3U6M6"/>
<dbReference type="PANTHER" id="PTHR37524">
    <property type="entry name" value="RIBOSOMAL RNA LARGE SUBUNIT METHYLTRANSFERASE M"/>
    <property type="match status" value="1"/>
</dbReference>
<dbReference type="Proteomes" id="UP000267017">
    <property type="component" value="Unassembled WGS sequence"/>
</dbReference>
<dbReference type="Pfam" id="PF20274">
    <property type="entry name" value="cREC_REC"/>
    <property type="match status" value="1"/>
</dbReference>
<dbReference type="InterPro" id="IPR029063">
    <property type="entry name" value="SAM-dependent_MTases_sf"/>
</dbReference>
<dbReference type="InterPro" id="IPR002877">
    <property type="entry name" value="RNA_MeTrfase_FtsJ_dom"/>
</dbReference>
<evidence type="ECO:0000259" key="2">
    <source>
        <dbReference type="Pfam" id="PF20274"/>
    </source>
</evidence>
<dbReference type="GO" id="GO:0032259">
    <property type="term" value="P:methylation"/>
    <property type="evidence" value="ECO:0007669"/>
    <property type="project" value="UniProtKB-KW"/>
</dbReference>
<feature type="domain" description="Cyclic-phosphate processing Receiver" evidence="2">
    <location>
        <begin position="2"/>
        <end position="85"/>
    </location>
</feature>
<dbReference type="InterPro" id="IPR046909">
    <property type="entry name" value="cREC_REC"/>
</dbReference>
<accession>A0A3P3U6M6</accession>
<evidence type="ECO:0000259" key="1">
    <source>
        <dbReference type="Pfam" id="PF01728"/>
    </source>
</evidence>
<feature type="domain" description="Ribosomal RNA methyltransferase FtsJ" evidence="1">
    <location>
        <begin position="300"/>
        <end position="389"/>
    </location>
</feature>